<dbReference type="GO" id="GO:0005737">
    <property type="term" value="C:cytoplasm"/>
    <property type="evidence" value="ECO:0007669"/>
    <property type="project" value="TreeGrafter"/>
</dbReference>
<gene>
    <name evidence="10" type="ORF">HGUI_00318</name>
</gene>
<dbReference type="SMART" id="SM00146">
    <property type="entry name" value="PI3Kc"/>
    <property type="match status" value="1"/>
</dbReference>
<dbReference type="Gene3D" id="1.25.40.70">
    <property type="entry name" value="Phosphatidylinositol 3-kinase, accessory domain (PIK)"/>
    <property type="match status" value="1"/>
</dbReference>
<keyword evidence="5" id="KW-0547">Nucleotide-binding</keyword>
<evidence type="ECO:0000256" key="3">
    <source>
        <dbReference type="ARBA" id="ARBA00012169"/>
    </source>
</evidence>
<evidence type="ECO:0000256" key="2">
    <source>
        <dbReference type="ARBA" id="ARBA00006209"/>
    </source>
</evidence>
<dbReference type="InterPro" id="IPR015433">
    <property type="entry name" value="PI3/4_kinase"/>
</dbReference>
<keyword evidence="7" id="KW-0067">ATP-binding</keyword>
<comment type="similarity">
    <text evidence="2">Belongs to the PI3/PI4-kinase family. Type III PI4K subfamily.</text>
</comment>
<dbReference type="PROSITE" id="PS51545">
    <property type="entry name" value="PIK_HELICAL"/>
    <property type="match status" value="1"/>
</dbReference>
<dbReference type="PROSITE" id="PS00916">
    <property type="entry name" value="PI3_4_KINASE_2"/>
    <property type="match status" value="1"/>
</dbReference>
<dbReference type="GO" id="GO:0060237">
    <property type="term" value="P:regulation of fungal-type cell wall organization"/>
    <property type="evidence" value="ECO:0007669"/>
    <property type="project" value="EnsemblFungi"/>
</dbReference>
<dbReference type="PANTHER" id="PTHR10048">
    <property type="entry name" value="PHOSPHATIDYLINOSITOL KINASE"/>
    <property type="match status" value="1"/>
</dbReference>
<dbReference type="Gene3D" id="1.10.1070.11">
    <property type="entry name" value="Phosphatidylinositol 3-/4-kinase, catalytic domain"/>
    <property type="match status" value="1"/>
</dbReference>
<evidence type="ECO:0000313" key="11">
    <source>
        <dbReference type="Proteomes" id="UP000183365"/>
    </source>
</evidence>
<keyword evidence="11" id="KW-1185">Reference proteome</keyword>
<dbReference type="OrthoDB" id="10264149at2759"/>
<dbReference type="SUPFAM" id="SSF56112">
    <property type="entry name" value="Protein kinase-like (PK-like)"/>
    <property type="match status" value="1"/>
</dbReference>
<dbReference type="GO" id="GO:0140504">
    <property type="term" value="P:microlipophagy"/>
    <property type="evidence" value="ECO:0007669"/>
    <property type="project" value="EnsemblFungi"/>
</dbReference>
<accession>A0A1L0FET7</accession>
<dbReference type="PANTHER" id="PTHR10048:SF15">
    <property type="entry name" value="PHOSPHATIDYLINOSITOL 4-KINASE ALPHA"/>
    <property type="match status" value="1"/>
</dbReference>
<evidence type="ECO:0000256" key="6">
    <source>
        <dbReference type="ARBA" id="ARBA00022777"/>
    </source>
</evidence>
<dbReference type="FunFam" id="3.30.1010.10:FF:000014">
    <property type="entry name" value="Phosphatidylinositol 4-kinase STT4"/>
    <property type="match status" value="1"/>
</dbReference>
<dbReference type="SUPFAM" id="SSF48371">
    <property type="entry name" value="ARM repeat"/>
    <property type="match status" value="1"/>
</dbReference>
<dbReference type="Pfam" id="PF00613">
    <property type="entry name" value="PI3Ka"/>
    <property type="match status" value="1"/>
</dbReference>
<dbReference type="GO" id="GO:0000422">
    <property type="term" value="P:autophagy of mitochondrion"/>
    <property type="evidence" value="ECO:0007669"/>
    <property type="project" value="EnsemblFungi"/>
</dbReference>
<feature type="domain" description="PIK helical" evidence="9">
    <location>
        <begin position="1404"/>
        <end position="1606"/>
    </location>
</feature>
<dbReference type="SMART" id="SM00145">
    <property type="entry name" value="PI3Ka"/>
    <property type="match status" value="1"/>
</dbReference>
<dbReference type="GO" id="GO:0048015">
    <property type="term" value="P:phosphatidylinositol-mediated signaling"/>
    <property type="evidence" value="ECO:0007669"/>
    <property type="project" value="TreeGrafter"/>
</dbReference>
<organism evidence="10 11">
    <name type="scientific">Hanseniaspora guilliermondii</name>
    <dbReference type="NCBI Taxonomy" id="56406"/>
    <lineage>
        <taxon>Eukaryota</taxon>
        <taxon>Fungi</taxon>
        <taxon>Dikarya</taxon>
        <taxon>Ascomycota</taxon>
        <taxon>Saccharomycotina</taxon>
        <taxon>Saccharomycetes</taxon>
        <taxon>Saccharomycodales</taxon>
        <taxon>Saccharomycodaceae</taxon>
        <taxon>Hanseniaspora</taxon>
    </lineage>
</organism>
<name>A0A1L0FET7_9ASCO</name>
<dbReference type="Pfam" id="PF00454">
    <property type="entry name" value="PI3_PI4_kinase"/>
    <property type="match status" value="1"/>
</dbReference>
<evidence type="ECO:0000313" key="10">
    <source>
        <dbReference type="EMBL" id="SGZ38118.1"/>
    </source>
</evidence>
<dbReference type="InterPro" id="IPR036940">
    <property type="entry name" value="PI3/4_kinase_cat_sf"/>
</dbReference>
<evidence type="ECO:0000256" key="1">
    <source>
        <dbReference type="ARBA" id="ARBA00001686"/>
    </source>
</evidence>
<dbReference type="GO" id="GO:0005886">
    <property type="term" value="C:plasma membrane"/>
    <property type="evidence" value="ECO:0007669"/>
    <property type="project" value="EnsemblFungi"/>
</dbReference>
<dbReference type="FunFam" id="1.10.1070.11:FF:000012">
    <property type="entry name" value="Phosphatidylinositol 4-kinase alpha 1"/>
    <property type="match status" value="1"/>
</dbReference>
<dbReference type="InterPro" id="IPR016024">
    <property type="entry name" value="ARM-type_fold"/>
</dbReference>
<evidence type="ECO:0000259" key="8">
    <source>
        <dbReference type="PROSITE" id="PS50290"/>
    </source>
</evidence>
<dbReference type="GO" id="GO:0005524">
    <property type="term" value="F:ATP binding"/>
    <property type="evidence" value="ECO:0007669"/>
    <property type="project" value="UniProtKB-KW"/>
</dbReference>
<keyword evidence="6" id="KW-0418">Kinase</keyword>
<dbReference type="EMBL" id="FQNF01000004">
    <property type="protein sequence ID" value="SGZ38118.1"/>
    <property type="molecule type" value="Genomic_DNA"/>
</dbReference>
<dbReference type="InterPro" id="IPR042236">
    <property type="entry name" value="PI3K_accessory_sf"/>
</dbReference>
<dbReference type="GO" id="GO:0030866">
    <property type="term" value="P:cortical actin cytoskeleton organization"/>
    <property type="evidence" value="ECO:0007669"/>
    <property type="project" value="EnsemblFungi"/>
</dbReference>
<proteinExistence type="inferred from homology"/>
<comment type="catalytic activity">
    <reaction evidence="1">
        <text>a 1,2-diacyl-sn-glycero-3-phospho-(1D-myo-inositol) + ATP = a 1,2-diacyl-sn-glycero-3-phospho-(1D-myo-inositol 4-phosphate) + ADP + H(+)</text>
        <dbReference type="Rhea" id="RHEA:19877"/>
        <dbReference type="ChEBI" id="CHEBI:15378"/>
        <dbReference type="ChEBI" id="CHEBI:30616"/>
        <dbReference type="ChEBI" id="CHEBI:57880"/>
        <dbReference type="ChEBI" id="CHEBI:58178"/>
        <dbReference type="ChEBI" id="CHEBI:456216"/>
        <dbReference type="EC" id="2.7.1.67"/>
    </reaction>
</comment>
<sequence>MNFYKGCSKLSLRSEAIEHLIQIAYEDENDNSVIDTTRSQLTVSLLKGKNNKSTIALQSYPLLFSEIEILIGICETSPTNVANATSTLTDVIIPYFQVLSKQLFSDIVLNKFSASKLKKQKHVTGFSIYEVMAIKLSQFMIRCHGLFDELKPLVETTFANFFNSLNSKFVTNDIFIVLGIFKAANELCYKSTIHEKLVISGWKFLSLYDTKLKLIVQNDIGNETLSTYYSSNEEITSDIFLFEILKIQNKILGSIFIFNEQCDSFIETMLILKRSNEVNPENYGDVYEKNLHIFEQNKDFLTVITLYSKNKLQDLEDMELDVSSFENLNHFFEIQSLLLETCSLNFFNFNVKNVSSCISMLKRFVSIFKTNSFLPSASFLKSIVAFASLMNYYTDDIASDLVSFFPVLITNTYVTQQFVENISKIFADGLPALTEDAVVNSIYDISNLLGEGREKFLHKRKMTLTNSFKETEISRKKSTSLAPFQSMNILSKVLNKKNKGLNGSSSSLNATDGSQNSINESVDILGDAMVEDDYAVSTDASVEKAVVSLVTIAATYKDNSITGLILTILIQKYDSVSSNLDVFILENLHTLAVVVEKNEFNMVVKFLHQINLQTQDEHKRNVLEASKDKIAMSLKKNRKSNEDVYNNYLKFLLEDLDSNLSEKSFDSRRSKKADTDQLFFNIKTFNEYILLLAALLPGIKDEKLNVDNHTESLMRDLWIKLATHGFYFNVKSQRLENCLDGKISINPDKLKIIALNTTPLAAFSLQNTSETSYKLNMILQRPVLSTITDFQCKALKREFGYSGNLTDDQTLFLTSAIMLEYHRLMISPEDAICLTLEYMTDETIEQDFGSFFESFAKDLAHTVCSAKRFRLKTSLEHYSTILTSVILKICSRNKNVQKSGFFVADKMISYLPECLNTKDSVFLCLDLLSTLYQSVYDVAKNKYQLNIEYIVGNNNTVSLPLSEAWRNDTLRYFEQHCSSWFDIIISRTPKASRALLLQYISSKIEDNFSTMDKVNYGVSFAKNKATSLGVGVNDPDSYLNQKIDYSFKSLNGHWTSVDHSISFFTASSSNQLFESKLLQEQYKELKTLIFTSNAPDQKSIHLFLCIASKLLSSNLQKEDQSENANYICDIINSSFIKGSGISNLSYGVSWWGRILSEYPQLSGLFLTELVKLWDIHIRIPGFILNENNGIGPCEESIMQYTPSNTDAIISRAEKLLKESAGYIDLLKFIEELSIKIMQFSDNNILSECFVQLVKTTTDCMESTSNINTHPALKFLKLRLFGTFFKVSESCHKRISKKSIETMYTVRNLSKVVTSLTKLCLKLFSTKSLWPFGNDELAWDELYVSIKNVYKIVTSSLEGKSNTSWNKFLLASCATEMKVLQKVLVHEMYSISIWSDLSSDNKSGRDTNIILSKLDESLVKSAFSIDIKLSANLIDRYVGWGGVNASSSKERVKMNKLFSELINLSPLKAAKSYGSGLKYLSNQNFVKYGLLFDKVDPMSTLNYLLDVGEYNKFVKSLETLPLMLQYFMKSLESFSSQVTFFYIPQIVQCLRYDNNGYVERFILDSGMINSYFAHQIIWNMKANKYKDDSMKEVDPILGPKLYTIIEKLEATFSAEALEFYKNEFKFFSEVTQISGTLKPYVKKSKPEKKQVIDAEMAKIKVLPGVYLPSNPDGVVVDIDRKSGKPLQSHAKAPFMATFKIEKTDEDGKTFSQPLSAIFKVGDDCRQDVLALQLINCCKNIWSEIGLDVYVFPNRVTATDGGCGVIDVLPNSISRDMLGREAVNGLYEWFVSKFGSEYTPSFEKARMNFIKSLAGYSVISYILQFKDRHNGNIMYDDSGHVLHIDFGFIFDIVPGGVKFEAVPFKLTKEMVSVLGGSKNSLGYRLFEKLTIKAFLALRKHYKFIQNTIEPMMDSNLPCFGGKTIKHLQSRLALDKSEAEAAVFMKNKISRSYESTFTKGYDEFQKMTNGIPY</sequence>
<dbReference type="CDD" id="cd05167">
    <property type="entry name" value="PI4Kc_III_alpha"/>
    <property type="match status" value="1"/>
</dbReference>
<evidence type="ECO:0000256" key="4">
    <source>
        <dbReference type="ARBA" id="ARBA00022679"/>
    </source>
</evidence>
<protein>
    <recommendedName>
        <fullName evidence="3">1-phosphatidylinositol 4-kinase</fullName>
        <ecNumber evidence="3">2.7.1.67</ecNumber>
    </recommendedName>
</protein>
<evidence type="ECO:0000259" key="9">
    <source>
        <dbReference type="PROSITE" id="PS51545"/>
    </source>
</evidence>
<dbReference type="GO" id="GO:0006995">
    <property type="term" value="P:cellular response to nitrogen starvation"/>
    <property type="evidence" value="ECO:0007669"/>
    <property type="project" value="EnsemblFungi"/>
</dbReference>
<feature type="domain" description="PI3K/PI4K catalytic" evidence="8">
    <location>
        <begin position="1679"/>
        <end position="1954"/>
    </location>
</feature>
<dbReference type="GO" id="GO:0046854">
    <property type="term" value="P:phosphatidylinositol phosphate biosynthetic process"/>
    <property type="evidence" value="ECO:0007669"/>
    <property type="project" value="EnsemblFungi"/>
</dbReference>
<evidence type="ECO:0000256" key="7">
    <source>
        <dbReference type="ARBA" id="ARBA00022840"/>
    </source>
</evidence>
<reference evidence="11" key="1">
    <citation type="submission" date="2016-11" db="EMBL/GenBank/DDBJ databases">
        <authorList>
            <person name="Guldener U."/>
        </authorList>
    </citation>
    <scope>NUCLEOTIDE SEQUENCE [LARGE SCALE GENOMIC DNA]</scope>
</reference>
<keyword evidence="4" id="KW-0808">Transferase</keyword>
<dbReference type="Proteomes" id="UP000183365">
    <property type="component" value="Unassembled WGS sequence"/>
</dbReference>
<dbReference type="InterPro" id="IPR001263">
    <property type="entry name" value="PI3K_accessory_dom"/>
</dbReference>
<dbReference type="EC" id="2.7.1.67" evidence="3"/>
<dbReference type="InterPro" id="IPR011009">
    <property type="entry name" value="Kinase-like_dom_sf"/>
</dbReference>
<dbReference type="GO" id="GO:0004430">
    <property type="term" value="F:1-phosphatidylinositol 4-kinase activity"/>
    <property type="evidence" value="ECO:0007669"/>
    <property type="project" value="UniProtKB-EC"/>
</dbReference>
<dbReference type="InterPro" id="IPR000403">
    <property type="entry name" value="PI3/4_kinase_cat_dom"/>
</dbReference>
<dbReference type="PROSITE" id="PS50290">
    <property type="entry name" value="PI3_4_KINASE_3"/>
    <property type="match status" value="1"/>
</dbReference>
<dbReference type="VEuPathDB" id="FungiDB:HGUI_00318"/>
<dbReference type="PROSITE" id="PS00915">
    <property type="entry name" value="PI3_4_KINASE_1"/>
    <property type="match status" value="1"/>
</dbReference>
<dbReference type="GO" id="GO:0061909">
    <property type="term" value="P:autophagosome-lysosome fusion"/>
    <property type="evidence" value="ECO:0007669"/>
    <property type="project" value="EnsemblFungi"/>
</dbReference>
<dbReference type="InterPro" id="IPR018936">
    <property type="entry name" value="PI3/4_kinase_CS"/>
</dbReference>
<evidence type="ECO:0000256" key="5">
    <source>
        <dbReference type="ARBA" id="ARBA00022741"/>
    </source>
</evidence>
<dbReference type="Gene3D" id="3.30.1010.10">
    <property type="entry name" value="Phosphatidylinositol 3-kinase Catalytic Subunit, Chain A, domain 4"/>
    <property type="match status" value="1"/>
</dbReference>